<feature type="transmembrane region" description="Helical" evidence="6">
    <location>
        <begin position="115"/>
        <end position="134"/>
    </location>
</feature>
<evidence type="ECO:0000256" key="4">
    <source>
        <dbReference type="ARBA" id="ARBA00022989"/>
    </source>
</evidence>
<reference evidence="7" key="2">
    <citation type="submission" date="2021-08" db="EMBL/GenBank/DDBJ databases">
        <authorList>
            <person name="Tani A."/>
            <person name="Ola A."/>
            <person name="Ogura Y."/>
            <person name="Katsura K."/>
            <person name="Hayashi T."/>
        </authorList>
    </citation>
    <scope>NUCLEOTIDE SEQUENCE</scope>
    <source>
        <strain evidence="7">KCTC 52305</strain>
    </source>
</reference>
<accession>A0ABQ4R2W1</accession>
<gene>
    <name evidence="7" type="ORF">OPKNFCMD_4244</name>
</gene>
<feature type="transmembrane region" description="Helical" evidence="6">
    <location>
        <begin position="62"/>
        <end position="80"/>
    </location>
</feature>
<dbReference type="InterPro" id="IPR001851">
    <property type="entry name" value="ABC_transp_permease"/>
</dbReference>
<keyword evidence="5 6" id="KW-0472">Membrane</keyword>
<sequence length="356" mass="35284">MIRLQPRTETPALLRLAVPVAAALVALALAALPLALAGAPVLRAYASMAQGALGSRFALTEVVTRATPLILTGLAAAVAFRARLYNIGAEGQLYAGALAAVAVGAGAVAAPPALLVPLVLLAGALAGAALMLGPTLARVLLGADEVVTTLLLNFVVLLLVQMMIEGPMKDPMSLGWPQSEPLADAALLPKLVERTRLHAGLLVALAAALLTHLLLARTVAGFAIRAVGASSPAARFAGLPVAGTLVGVGALSGALAGLAGAGEVAGVKGFLAADLSPGYGYAGIVVAMLAGLSPLGTVAAALFVAAVFVGADSMSRAIGVSSYIANLIVAMALIAVLVAGLLTRYHVRLAPGPAAR</sequence>
<name>A0ABQ4R2W1_9HYPH</name>
<feature type="transmembrane region" description="Helical" evidence="6">
    <location>
        <begin position="323"/>
        <end position="342"/>
    </location>
</feature>
<dbReference type="Proteomes" id="UP001055167">
    <property type="component" value="Unassembled WGS sequence"/>
</dbReference>
<feature type="transmembrane region" description="Helical" evidence="6">
    <location>
        <begin position="279"/>
        <end position="311"/>
    </location>
</feature>
<feature type="transmembrane region" description="Helical" evidence="6">
    <location>
        <begin position="12"/>
        <end position="42"/>
    </location>
</feature>
<dbReference type="EMBL" id="BPQH01000013">
    <property type="protein sequence ID" value="GJD51489.1"/>
    <property type="molecule type" value="Genomic_DNA"/>
</dbReference>
<evidence type="ECO:0000256" key="2">
    <source>
        <dbReference type="ARBA" id="ARBA00022475"/>
    </source>
</evidence>
<dbReference type="RefSeq" id="WP_128560487.1">
    <property type="nucleotide sequence ID" value="NZ_BPQH01000013.1"/>
</dbReference>
<dbReference type="Pfam" id="PF02653">
    <property type="entry name" value="BPD_transp_2"/>
    <property type="match status" value="1"/>
</dbReference>
<evidence type="ECO:0000313" key="7">
    <source>
        <dbReference type="EMBL" id="GJD51489.1"/>
    </source>
</evidence>
<feature type="transmembrane region" description="Helical" evidence="6">
    <location>
        <begin position="146"/>
        <end position="164"/>
    </location>
</feature>
<feature type="transmembrane region" description="Helical" evidence="6">
    <location>
        <begin position="236"/>
        <end position="259"/>
    </location>
</feature>
<protein>
    <recommendedName>
        <fullName evidence="9">ABC transporter permease</fullName>
    </recommendedName>
</protein>
<organism evidence="7 8">
    <name type="scientific">Methylobacterium crusticola</name>
    <dbReference type="NCBI Taxonomy" id="1697972"/>
    <lineage>
        <taxon>Bacteria</taxon>
        <taxon>Pseudomonadati</taxon>
        <taxon>Pseudomonadota</taxon>
        <taxon>Alphaproteobacteria</taxon>
        <taxon>Hyphomicrobiales</taxon>
        <taxon>Methylobacteriaceae</taxon>
        <taxon>Methylobacterium</taxon>
    </lineage>
</organism>
<reference evidence="7" key="1">
    <citation type="journal article" date="2021" name="Front. Microbiol.">
        <title>Comprehensive Comparative Genomics and Phenotyping of Methylobacterium Species.</title>
        <authorList>
            <person name="Alessa O."/>
            <person name="Ogura Y."/>
            <person name="Fujitani Y."/>
            <person name="Takami H."/>
            <person name="Hayashi T."/>
            <person name="Sahin N."/>
            <person name="Tani A."/>
        </authorList>
    </citation>
    <scope>NUCLEOTIDE SEQUENCE</scope>
    <source>
        <strain evidence="7">KCTC 52305</strain>
    </source>
</reference>
<feature type="transmembrane region" description="Helical" evidence="6">
    <location>
        <begin position="92"/>
        <end position="109"/>
    </location>
</feature>
<comment type="subcellular location">
    <subcellularLocation>
        <location evidence="1">Cell membrane</location>
        <topology evidence="1">Multi-pass membrane protein</topology>
    </subcellularLocation>
</comment>
<dbReference type="PANTHER" id="PTHR47089:SF1">
    <property type="entry name" value="GUANOSINE ABC TRANSPORTER PERMEASE PROTEIN NUPP"/>
    <property type="match status" value="1"/>
</dbReference>
<keyword evidence="3 6" id="KW-0812">Transmembrane</keyword>
<evidence type="ECO:0000256" key="6">
    <source>
        <dbReference type="SAM" id="Phobius"/>
    </source>
</evidence>
<evidence type="ECO:0000256" key="1">
    <source>
        <dbReference type="ARBA" id="ARBA00004651"/>
    </source>
</evidence>
<proteinExistence type="predicted"/>
<evidence type="ECO:0000256" key="5">
    <source>
        <dbReference type="ARBA" id="ARBA00023136"/>
    </source>
</evidence>
<feature type="transmembrane region" description="Helical" evidence="6">
    <location>
        <begin position="197"/>
        <end position="215"/>
    </location>
</feature>
<keyword evidence="8" id="KW-1185">Reference proteome</keyword>
<evidence type="ECO:0000256" key="3">
    <source>
        <dbReference type="ARBA" id="ARBA00022692"/>
    </source>
</evidence>
<comment type="caution">
    <text evidence="7">The sequence shown here is derived from an EMBL/GenBank/DDBJ whole genome shotgun (WGS) entry which is preliminary data.</text>
</comment>
<keyword evidence="2" id="KW-1003">Cell membrane</keyword>
<keyword evidence="4 6" id="KW-1133">Transmembrane helix</keyword>
<evidence type="ECO:0000313" key="8">
    <source>
        <dbReference type="Proteomes" id="UP001055167"/>
    </source>
</evidence>
<evidence type="ECO:0008006" key="9">
    <source>
        <dbReference type="Google" id="ProtNLM"/>
    </source>
</evidence>
<dbReference type="PANTHER" id="PTHR47089">
    <property type="entry name" value="ABC TRANSPORTER, PERMEASE PROTEIN"/>
    <property type="match status" value="1"/>
</dbReference>